<feature type="transmembrane region" description="Helical" evidence="5">
    <location>
        <begin position="29"/>
        <end position="46"/>
    </location>
</feature>
<comment type="caution">
    <text evidence="6">The sequence shown here is derived from an EMBL/GenBank/DDBJ whole genome shotgun (WGS) entry which is preliminary data.</text>
</comment>
<evidence type="ECO:0000256" key="5">
    <source>
        <dbReference type="SAM" id="Phobius"/>
    </source>
</evidence>
<comment type="subcellular location">
    <subcellularLocation>
        <location evidence="1">Endomembrane system</location>
        <topology evidence="1">Multi-pass membrane protein</topology>
    </subcellularLocation>
</comment>
<evidence type="ECO:0000256" key="1">
    <source>
        <dbReference type="ARBA" id="ARBA00004127"/>
    </source>
</evidence>
<dbReference type="InterPro" id="IPR052527">
    <property type="entry name" value="Metal_cation-efflux_comp"/>
</dbReference>
<protein>
    <recommendedName>
        <fullName evidence="7">Isoprenylcysteine carboxyl methyltransferase</fullName>
    </recommendedName>
</protein>
<keyword evidence="4 5" id="KW-0472">Membrane</keyword>
<organism evidence="6">
    <name type="scientific">hydrocarbon metagenome</name>
    <dbReference type="NCBI Taxonomy" id="938273"/>
    <lineage>
        <taxon>unclassified sequences</taxon>
        <taxon>metagenomes</taxon>
        <taxon>ecological metagenomes</taxon>
    </lineage>
</organism>
<name>A0A0W8F9Y2_9ZZZZ</name>
<evidence type="ECO:0008006" key="7">
    <source>
        <dbReference type="Google" id="ProtNLM"/>
    </source>
</evidence>
<dbReference type="PANTHER" id="PTHR43847">
    <property type="entry name" value="BLL3993 PROTEIN"/>
    <property type="match status" value="1"/>
</dbReference>
<keyword evidence="3 5" id="KW-1133">Transmembrane helix</keyword>
<sequence>MIRFGLAAIVIPIIIYLLAGTFRYWQGWLYWAVLVLPMLVAVCYFLKHEPEMLERRMNLQEREKEQIAIVNAISLIIIAGFVAIAIDLRLHGLNAIPVHLVLFADAAVFFGYILVLWVFKENSYASRTIQISEGQRVISTGPYAIIRHPMYLGVLAMYLATPIALGSWWALPIFALSVPFICWRIIAEERLLLRDLPGYLEYCQERRYRLLPHVW</sequence>
<dbReference type="Gene3D" id="1.20.120.1630">
    <property type="match status" value="1"/>
</dbReference>
<feature type="transmembrane region" description="Helical" evidence="5">
    <location>
        <begin position="67"/>
        <end position="86"/>
    </location>
</feature>
<feature type="transmembrane region" description="Helical" evidence="5">
    <location>
        <begin position="98"/>
        <end position="119"/>
    </location>
</feature>
<evidence type="ECO:0000256" key="2">
    <source>
        <dbReference type="ARBA" id="ARBA00022692"/>
    </source>
</evidence>
<keyword evidence="2 5" id="KW-0812">Transmembrane</keyword>
<reference evidence="6" key="1">
    <citation type="journal article" date="2015" name="Proc. Natl. Acad. Sci. U.S.A.">
        <title>Networks of energetic and metabolic interactions define dynamics in microbial communities.</title>
        <authorList>
            <person name="Embree M."/>
            <person name="Liu J.K."/>
            <person name="Al-Bassam M.M."/>
            <person name="Zengler K."/>
        </authorList>
    </citation>
    <scope>NUCLEOTIDE SEQUENCE</scope>
</reference>
<dbReference type="InterPro" id="IPR007318">
    <property type="entry name" value="Phopholipid_MeTrfase"/>
</dbReference>
<evidence type="ECO:0000313" key="6">
    <source>
        <dbReference type="EMBL" id="KUG17653.1"/>
    </source>
</evidence>
<dbReference type="GO" id="GO:0012505">
    <property type="term" value="C:endomembrane system"/>
    <property type="evidence" value="ECO:0007669"/>
    <property type="project" value="UniProtKB-SubCell"/>
</dbReference>
<dbReference type="Pfam" id="PF04191">
    <property type="entry name" value="PEMT"/>
    <property type="match status" value="1"/>
</dbReference>
<evidence type="ECO:0000256" key="4">
    <source>
        <dbReference type="ARBA" id="ARBA00023136"/>
    </source>
</evidence>
<dbReference type="AlphaFoldDB" id="A0A0W8F9Y2"/>
<dbReference type="EMBL" id="LNQE01001426">
    <property type="protein sequence ID" value="KUG17653.1"/>
    <property type="molecule type" value="Genomic_DNA"/>
</dbReference>
<dbReference type="PANTHER" id="PTHR43847:SF1">
    <property type="entry name" value="BLL3993 PROTEIN"/>
    <property type="match status" value="1"/>
</dbReference>
<proteinExistence type="predicted"/>
<evidence type="ECO:0000256" key="3">
    <source>
        <dbReference type="ARBA" id="ARBA00022989"/>
    </source>
</evidence>
<gene>
    <name evidence="6" type="ORF">ASZ90_012652</name>
</gene>
<accession>A0A0W8F9Y2</accession>